<dbReference type="EMBL" id="CM000761">
    <property type="protein sequence ID" value="KXG35939.1"/>
    <property type="molecule type" value="Genomic_DNA"/>
</dbReference>
<evidence type="ECO:0000256" key="1">
    <source>
        <dbReference type="ARBA" id="ARBA00004123"/>
    </source>
</evidence>
<dbReference type="PROSITE" id="PS51050">
    <property type="entry name" value="ZF_CW"/>
    <property type="match status" value="1"/>
</dbReference>
<dbReference type="PANTHER" id="PTHR12396:SF0">
    <property type="entry name" value="METHYL-CPG BINDING DOMAIN PROTEIN-LIKE, ISOFORM C"/>
    <property type="match status" value="1"/>
</dbReference>
<dbReference type="Proteomes" id="UP000000768">
    <property type="component" value="Chromosome 2"/>
</dbReference>
<dbReference type="Pfam" id="PF07496">
    <property type="entry name" value="zf-CW"/>
    <property type="match status" value="1"/>
</dbReference>
<keyword evidence="4" id="KW-0862">Zinc</keyword>
<protein>
    <recommendedName>
        <fullName evidence="14">MBD domain-containing protein</fullName>
    </recommendedName>
</protein>
<keyword evidence="2" id="KW-0479">Metal-binding</keyword>
<sequence length="372" mass="41402">MLGSMYKVKIMLGLELIFFTPRRRGGPQFAGSRTRPPFGPEPDRAIGHATENASTQALIICTKPMESSKSPQSSKNSQITVPSDSNGPRFDNDGFASETASNQMVVFNSEAGDKEQDEPGENRLQKSVITRGISPSIGAFTVQCAKCFKWRLIPTKEKYEEIRERIIQEPFVCKRACEWKPGVTCNDPEDISQDGSRLWAIDKPNIAQPPRGWERQIRIRGEGGTKFADVYYTSPTGRKLRSLVEIDRFLQENPEYVAQGVTLAQFSFQIPRPLRQDYVKKKPKLINPSDEASTITSKSFQPEEVNPIAWAVPTAHEGDASEEASLADETLPSEVVLTRKRKAESSSSVEPNHLSDELEPKLADAQNGETSN</sequence>
<feature type="region of interest" description="Disordered" evidence="9">
    <location>
        <begin position="311"/>
        <end position="372"/>
    </location>
</feature>
<feature type="region of interest" description="Disordered" evidence="9">
    <location>
        <begin position="23"/>
        <end position="47"/>
    </location>
</feature>
<evidence type="ECO:0000256" key="5">
    <source>
        <dbReference type="ARBA" id="ARBA00023015"/>
    </source>
</evidence>
<dbReference type="CDD" id="cd01396">
    <property type="entry name" value="MeCP2_MBD"/>
    <property type="match status" value="1"/>
</dbReference>
<keyword evidence="13" id="KW-1185">Reference proteome</keyword>
<evidence type="ECO:0000256" key="2">
    <source>
        <dbReference type="ARBA" id="ARBA00022723"/>
    </source>
</evidence>
<evidence type="ECO:0000259" key="10">
    <source>
        <dbReference type="PROSITE" id="PS50982"/>
    </source>
</evidence>
<feature type="domain" description="MBD" evidence="10">
    <location>
        <begin position="199"/>
        <end position="273"/>
    </location>
</feature>
<evidence type="ECO:0000313" key="13">
    <source>
        <dbReference type="Proteomes" id="UP000000768"/>
    </source>
</evidence>
<accession>A0A1B6QDD9</accession>
<keyword evidence="8" id="KW-0539">Nucleus</keyword>
<comment type="subcellular location">
    <subcellularLocation>
        <location evidence="1">Nucleus</location>
    </subcellularLocation>
</comment>
<dbReference type="Gene3D" id="3.30.40.100">
    <property type="match status" value="1"/>
</dbReference>
<dbReference type="FunCoup" id="A0A1B6QDD9">
    <property type="interactions" value="2194"/>
</dbReference>
<gene>
    <name evidence="12" type="ORF">SORBI_3002G252100</name>
</gene>
<dbReference type="AlphaFoldDB" id="A0A1B6QDD9"/>
<dbReference type="SMART" id="SM00391">
    <property type="entry name" value="MBD"/>
    <property type="match status" value="1"/>
</dbReference>
<dbReference type="Gramene" id="KXG35939">
    <property type="protein sequence ID" value="KXG35939"/>
    <property type="gene ID" value="SORBI_3002G252100"/>
</dbReference>
<feature type="compositionally biased region" description="Basic and acidic residues" evidence="9">
    <location>
        <begin position="353"/>
        <end position="362"/>
    </location>
</feature>
<keyword evidence="7" id="KW-0804">Transcription</keyword>
<dbReference type="OMA" id="PICATHL"/>
<dbReference type="Pfam" id="PF01429">
    <property type="entry name" value="MBD"/>
    <property type="match status" value="1"/>
</dbReference>
<dbReference type="STRING" id="4558.A0A1B6QDD9"/>
<evidence type="ECO:0000256" key="8">
    <source>
        <dbReference type="ARBA" id="ARBA00023242"/>
    </source>
</evidence>
<keyword evidence="5" id="KW-0805">Transcription regulation</keyword>
<dbReference type="Gene3D" id="3.30.890.10">
    <property type="entry name" value="Methyl-cpg-binding Protein 2, Chain A"/>
    <property type="match status" value="1"/>
</dbReference>
<keyword evidence="3" id="KW-0863">Zinc-finger</keyword>
<evidence type="ECO:0000313" key="12">
    <source>
        <dbReference type="EMBL" id="KXG35939.1"/>
    </source>
</evidence>
<organism evidence="12 13">
    <name type="scientific">Sorghum bicolor</name>
    <name type="common">Sorghum</name>
    <name type="synonym">Sorghum vulgare</name>
    <dbReference type="NCBI Taxonomy" id="4558"/>
    <lineage>
        <taxon>Eukaryota</taxon>
        <taxon>Viridiplantae</taxon>
        <taxon>Streptophyta</taxon>
        <taxon>Embryophyta</taxon>
        <taxon>Tracheophyta</taxon>
        <taxon>Spermatophyta</taxon>
        <taxon>Magnoliopsida</taxon>
        <taxon>Liliopsida</taxon>
        <taxon>Poales</taxon>
        <taxon>Poaceae</taxon>
        <taxon>PACMAD clade</taxon>
        <taxon>Panicoideae</taxon>
        <taxon>Andropogonodae</taxon>
        <taxon>Andropogoneae</taxon>
        <taxon>Sorghinae</taxon>
        <taxon>Sorghum</taxon>
    </lineage>
</organism>
<proteinExistence type="predicted"/>
<feature type="domain" description="CW-type" evidence="11">
    <location>
        <begin position="134"/>
        <end position="193"/>
    </location>
</feature>
<dbReference type="OrthoDB" id="10072024at2759"/>
<evidence type="ECO:0008006" key="14">
    <source>
        <dbReference type="Google" id="ProtNLM"/>
    </source>
</evidence>
<dbReference type="FunFam" id="3.30.890.10:FF:000012">
    <property type="entry name" value="Methyl-CpG-binding domain-containing protein 1"/>
    <property type="match status" value="1"/>
</dbReference>
<reference evidence="13" key="2">
    <citation type="journal article" date="2018" name="Plant J.">
        <title>The Sorghum bicolor reference genome: improved assembly, gene annotations, a transcriptome atlas, and signatures of genome organization.</title>
        <authorList>
            <person name="McCormick R.F."/>
            <person name="Truong S.K."/>
            <person name="Sreedasyam A."/>
            <person name="Jenkins J."/>
            <person name="Shu S."/>
            <person name="Sims D."/>
            <person name="Kennedy M."/>
            <person name="Amirebrahimi M."/>
            <person name="Weers B.D."/>
            <person name="McKinley B."/>
            <person name="Mattison A."/>
            <person name="Morishige D.T."/>
            <person name="Grimwood J."/>
            <person name="Schmutz J."/>
            <person name="Mullet J.E."/>
        </authorList>
    </citation>
    <scope>NUCLEOTIDE SEQUENCE [LARGE SCALE GENOMIC DNA]</scope>
    <source>
        <strain evidence="13">cv. BTx623</strain>
    </source>
</reference>
<evidence type="ECO:0000256" key="9">
    <source>
        <dbReference type="SAM" id="MobiDB-lite"/>
    </source>
</evidence>
<dbReference type="GO" id="GO:0008270">
    <property type="term" value="F:zinc ion binding"/>
    <property type="evidence" value="ECO:0007669"/>
    <property type="project" value="UniProtKB-KW"/>
</dbReference>
<keyword evidence="6" id="KW-0238">DNA-binding</keyword>
<dbReference type="PANTHER" id="PTHR12396">
    <property type="entry name" value="METHYL-CPG BINDING PROTEIN, MBD"/>
    <property type="match status" value="1"/>
</dbReference>
<evidence type="ECO:0000256" key="3">
    <source>
        <dbReference type="ARBA" id="ARBA00022771"/>
    </source>
</evidence>
<dbReference type="GO" id="GO:0003677">
    <property type="term" value="F:DNA binding"/>
    <property type="evidence" value="ECO:0007669"/>
    <property type="project" value="UniProtKB-KW"/>
</dbReference>
<name>A0A1B6QDD9_SORBI</name>
<dbReference type="InParanoid" id="A0A1B6QDD9"/>
<dbReference type="PROSITE" id="PS50982">
    <property type="entry name" value="MBD"/>
    <property type="match status" value="1"/>
</dbReference>
<evidence type="ECO:0000256" key="4">
    <source>
        <dbReference type="ARBA" id="ARBA00022833"/>
    </source>
</evidence>
<evidence type="ECO:0000256" key="7">
    <source>
        <dbReference type="ARBA" id="ARBA00023163"/>
    </source>
</evidence>
<dbReference type="InterPro" id="IPR016177">
    <property type="entry name" value="DNA-bd_dom_sf"/>
</dbReference>
<dbReference type="InterPro" id="IPR011124">
    <property type="entry name" value="Znf_CW"/>
</dbReference>
<dbReference type="GO" id="GO:0000118">
    <property type="term" value="C:histone deacetylase complex"/>
    <property type="evidence" value="ECO:0007669"/>
    <property type="project" value="UniProtKB-ARBA"/>
</dbReference>
<dbReference type="InterPro" id="IPR001739">
    <property type="entry name" value="Methyl_CpG_DNA-bd"/>
</dbReference>
<dbReference type="eggNOG" id="KOG4161">
    <property type="taxonomic scope" value="Eukaryota"/>
</dbReference>
<dbReference type="SUPFAM" id="SSF54171">
    <property type="entry name" value="DNA-binding domain"/>
    <property type="match status" value="1"/>
</dbReference>
<evidence type="ECO:0000256" key="6">
    <source>
        <dbReference type="ARBA" id="ARBA00023125"/>
    </source>
</evidence>
<feature type="region of interest" description="Disordered" evidence="9">
    <location>
        <begin position="64"/>
        <end position="95"/>
    </location>
</feature>
<evidence type="ECO:0000259" key="11">
    <source>
        <dbReference type="PROSITE" id="PS51050"/>
    </source>
</evidence>
<reference evidence="12 13" key="1">
    <citation type="journal article" date="2009" name="Nature">
        <title>The Sorghum bicolor genome and the diversification of grasses.</title>
        <authorList>
            <person name="Paterson A.H."/>
            <person name="Bowers J.E."/>
            <person name="Bruggmann R."/>
            <person name="Dubchak I."/>
            <person name="Grimwood J."/>
            <person name="Gundlach H."/>
            <person name="Haberer G."/>
            <person name="Hellsten U."/>
            <person name="Mitros T."/>
            <person name="Poliakov A."/>
            <person name="Schmutz J."/>
            <person name="Spannagl M."/>
            <person name="Tang H."/>
            <person name="Wang X."/>
            <person name="Wicker T."/>
            <person name="Bharti A.K."/>
            <person name="Chapman J."/>
            <person name="Feltus F.A."/>
            <person name="Gowik U."/>
            <person name="Grigoriev I.V."/>
            <person name="Lyons E."/>
            <person name="Maher C.A."/>
            <person name="Martis M."/>
            <person name="Narechania A."/>
            <person name="Otillar R.P."/>
            <person name="Penning B.W."/>
            <person name="Salamov A.A."/>
            <person name="Wang Y."/>
            <person name="Zhang L."/>
            <person name="Carpita N.C."/>
            <person name="Freeling M."/>
            <person name="Gingle A.R."/>
            <person name="Hash C.T."/>
            <person name="Keller B."/>
            <person name="Klein P."/>
            <person name="Kresovich S."/>
            <person name="McCann M.C."/>
            <person name="Ming R."/>
            <person name="Peterson D.G."/>
            <person name="Mehboob-ur-Rahman"/>
            <person name="Ware D."/>
            <person name="Westhoff P."/>
            <person name="Mayer K.F."/>
            <person name="Messing J."/>
            <person name="Rokhsar D.S."/>
        </authorList>
    </citation>
    <scope>NUCLEOTIDE SEQUENCE [LARGE SCALE GENOMIC DNA]</scope>
    <source>
        <strain evidence="13">cv. BTx623</strain>
    </source>
</reference>
<feature type="compositionally biased region" description="Low complexity" evidence="9">
    <location>
        <begin position="67"/>
        <end position="78"/>
    </location>
</feature>